<dbReference type="InterPro" id="IPR006138">
    <property type="entry name" value="NADH_UQ_OxRdtase_20Kd_su"/>
</dbReference>
<dbReference type="Proteomes" id="UP000694725">
    <property type="component" value="Unplaced"/>
</dbReference>
<sequence>MFVKWNLYRWRVRGRVYQAGGLMGKPWEAGPSGQSRLLELPATHCCHPVVLSAASGLLRPILALRSSMGAAVQVRFVHPSAATDSPSSSQPAVSQAGAVVSKPTTLPSSRGEYVVAKLDDLVNWARRSSLWPMTFGLACCAVEMMHMAAPRYDMDRFGVVFRASPRQSDVMIVAGTLTNKMAPALRKVYDQMPEPRYVVSMGSCANGGGYYHYSYSVVRGCDRIVPVDIYVPGCPPTAEALLYGILQLQRKIKREKRLRIWYRR</sequence>
<keyword evidence="15" id="KW-0547">Nucleotide-binding</keyword>
<evidence type="ECO:0000256" key="5">
    <source>
        <dbReference type="ARBA" id="ARBA00024297"/>
    </source>
</evidence>
<evidence type="ECO:0000256" key="11">
    <source>
        <dbReference type="SAM" id="MobiDB-lite"/>
    </source>
</evidence>
<comment type="subunit">
    <text evidence="8">Core subunit of respiratory chain NADH dehydrogenase (Complex I) which is composed of 45 different subunits. This is a component of the iron-sulfur (IP) fragment of the enzyme.</text>
</comment>
<evidence type="ECO:0000256" key="10">
    <source>
        <dbReference type="RuleBase" id="RU004464"/>
    </source>
</evidence>
<name>A0A8D1J578_PIG</name>
<keyword evidence="10 15" id="KW-0004">4Fe-4S</keyword>
<comment type="cofactor">
    <cofactor evidence="1">
        <name>[4Fe-4S] cluster</name>
        <dbReference type="ChEBI" id="CHEBI:49883"/>
    </cofactor>
</comment>
<evidence type="ECO:0000256" key="2">
    <source>
        <dbReference type="ARBA" id="ARBA00009173"/>
    </source>
</evidence>
<feature type="binding site" evidence="15">
    <location>
        <position position="234"/>
    </location>
    <ligand>
        <name>[4Fe-4S] cluster</name>
        <dbReference type="ChEBI" id="CHEBI:49883"/>
    </ligand>
</feature>
<dbReference type="Ensembl" id="ENSSSCT00065003580.1">
    <property type="protein sequence ID" value="ENSSSCP00065001330.1"/>
    <property type="gene ID" value="ENSSSCG00065002763.1"/>
</dbReference>
<evidence type="ECO:0000256" key="8">
    <source>
        <dbReference type="ARBA" id="ARBA00046897"/>
    </source>
</evidence>
<feature type="region of interest" description="Disordered" evidence="11">
    <location>
        <begin position="81"/>
        <end position="106"/>
    </location>
</feature>
<accession>A0A8D1J578</accession>
<dbReference type="NCBIfam" id="TIGR01957">
    <property type="entry name" value="nuoB_fam"/>
    <property type="match status" value="1"/>
</dbReference>
<feature type="binding site" evidence="15">
    <location>
        <position position="264"/>
    </location>
    <ligand>
        <name>NADPH</name>
        <dbReference type="ChEBI" id="CHEBI:57783"/>
    </ligand>
</feature>
<evidence type="ECO:0000256" key="1">
    <source>
        <dbReference type="ARBA" id="ARBA00001966"/>
    </source>
</evidence>
<dbReference type="GO" id="GO:0048038">
    <property type="term" value="F:quinone binding"/>
    <property type="evidence" value="ECO:0007669"/>
    <property type="project" value="InterPro"/>
</dbReference>
<dbReference type="PANTHER" id="PTHR11995:SF14">
    <property type="entry name" value="NADH DEHYDROGENASE [UBIQUINONE] IRON-SULFUR PROTEIN 7, MITOCHONDRIAL"/>
    <property type="match status" value="1"/>
</dbReference>
<gene>
    <name evidence="13" type="primary">NDUFS7</name>
</gene>
<evidence type="ECO:0000256" key="3">
    <source>
        <dbReference type="ARBA" id="ARBA00015185"/>
    </source>
</evidence>
<dbReference type="GO" id="GO:0051539">
    <property type="term" value="F:4 iron, 4 sulfur cluster binding"/>
    <property type="evidence" value="ECO:0007669"/>
    <property type="project" value="UniProtKB-KW"/>
</dbReference>
<evidence type="ECO:0007829" key="15">
    <source>
        <dbReference type="PDB" id="9CE2"/>
    </source>
</evidence>
<dbReference type="GO" id="GO:0046872">
    <property type="term" value="F:metal ion binding"/>
    <property type="evidence" value="ECO:0007669"/>
    <property type="project" value="UniProtKB-KW"/>
</dbReference>
<dbReference type="NCBIfam" id="NF005012">
    <property type="entry name" value="PRK06411.1"/>
    <property type="match status" value="1"/>
</dbReference>
<evidence type="ECO:0000256" key="6">
    <source>
        <dbReference type="ARBA" id="ARBA00030829"/>
    </source>
</evidence>
<keyword evidence="10 15" id="KW-0479">Metal-binding</keyword>
<reference evidence="13" key="2">
    <citation type="submission" date="2025-05" db="UniProtKB">
        <authorList>
            <consortium name="Ensembl"/>
        </authorList>
    </citation>
    <scope>IDENTIFICATION</scope>
</reference>
<keyword evidence="10 15" id="KW-0408">Iron</keyword>
<dbReference type="AlphaFoldDB" id="A0A8D1J578"/>
<feature type="domain" description="NADH:ubiquinone oxidoreductase-like 20kDa subunit" evidence="12">
    <location>
        <begin position="139"/>
        <end position="248"/>
    </location>
</feature>
<dbReference type="PROSITE" id="PS01150">
    <property type="entry name" value="COMPLEX1_20K"/>
    <property type="match status" value="1"/>
</dbReference>
<dbReference type="Proteomes" id="UP000694727">
    <property type="component" value="Unplaced"/>
</dbReference>
<keyword evidence="4 10" id="KW-0520">NAD</keyword>
<dbReference type="HAMAP" id="MF_01356">
    <property type="entry name" value="NDH1_NuoB"/>
    <property type="match status" value="1"/>
</dbReference>
<feature type="binding site" evidence="15">
    <location>
        <position position="140"/>
    </location>
    <ligand>
        <name>[4Fe-4S] cluster</name>
        <dbReference type="ChEBI" id="CHEBI:49883"/>
    </ligand>
</feature>
<dbReference type="Ensembl" id="ENSSSCT00025009732.1">
    <property type="protein sequence ID" value="ENSSSCP00025003874.1"/>
    <property type="gene ID" value="ENSSSCG00025007301.1"/>
</dbReference>
<evidence type="ECO:0000256" key="9">
    <source>
        <dbReference type="ARBA" id="ARBA00049551"/>
    </source>
</evidence>
<comment type="catalytic activity">
    <reaction evidence="9">
        <text>a ubiquinone + NADH + 5 H(+)(in) = a ubiquinol + NAD(+) + 4 H(+)(out)</text>
        <dbReference type="Rhea" id="RHEA:29091"/>
        <dbReference type="Rhea" id="RHEA-COMP:9565"/>
        <dbReference type="Rhea" id="RHEA-COMP:9566"/>
        <dbReference type="ChEBI" id="CHEBI:15378"/>
        <dbReference type="ChEBI" id="CHEBI:16389"/>
        <dbReference type="ChEBI" id="CHEBI:17976"/>
        <dbReference type="ChEBI" id="CHEBI:57540"/>
        <dbReference type="ChEBI" id="CHEBI:57945"/>
        <dbReference type="EC" id="7.1.1.2"/>
    </reaction>
</comment>
<dbReference type="SUPFAM" id="SSF56770">
    <property type="entry name" value="HydA/Nqo6-like"/>
    <property type="match status" value="1"/>
</dbReference>
<evidence type="ECO:0000256" key="4">
    <source>
        <dbReference type="ARBA" id="ARBA00023027"/>
    </source>
</evidence>
<keyword evidence="15" id="KW-0002">3D-structure</keyword>
<keyword evidence="10 15" id="KW-0411">Iron-sulfur</keyword>
<proteinExistence type="evidence at protein level"/>
<organism evidence="13 14">
    <name type="scientific">Sus scrofa</name>
    <name type="common">Pig</name>
    <dbReference type="NCBI Taxonomy" id="9823"/>
    <lineage>
        <taxon>Eukaryota</taxon>
        <taxon>Metazoa</taxon>
        <taxon>Chordata</taxon>
        <taxon>Craniata</taxon>
        <taxon>Vertebrata</taxon>
        <taxon>Euteleostomi</taxon>
        <taxon>Mammalia</taxon>
        <taxon>Eutheria</taxon>
        <taxon>Laurasiatheria</taxon>
        <taxon>Artiodactyla</taxon>
        <taxon>Suina</taxon>
        <taxon>Suidae</taxon>
        <taxon>Sus</taxon>
    </lineage>
</organism>
<dbReference type="PDB" id="9CE2">
    <property type="method" value="EM"/>
    <property type="resolution" value="3.41 A"/>
    <property type="chains" value="I=1-264"/>
</dbReference>
<dbReference type="PANTHER" id="PTHR11995">
    <property type="entry name" value="NADH DEHYDROGENASE"/>
    <property type="match status" value="1"/>
</dbReference>
<dbReference type="Proteomes" id="UP000694728">
    <property type="component" value="Unplaced"/>
</dbReference>
<comment type="similarity">
    <text evidence="2 10">Belongs to the complex I 20 kDa subunit family.</text>
</comment>
<reference evidence="15" key="1">
    <citation type="submission" date="2024-06" db="PDB data bank">
        <title>Respiratory supercomplex I+III2+IV open state.</title>
        <authorList>
            <person name="Zhang Z."/>
            <person name="Maharjan R."/>
            <person name="Tringides M."/>
        </authorList>
    </citation>
    <scope>STRUCTURE BY ELECTRON MICROSCOPY (3.41 ANGSTROMS) IN COMPLEX WITH NADPH AND [4FE-4S] CLUSTER</scope>
</reference>
<evidence type="ECO:0000313" key="13">
    <source>
        <dbReference type="Ensembl" id="ENSSSCP00045044804.1"/>
    </source>
</evidence>
<feature type="compositionally biased region" description="Low complexity" evidence="11">
    <location>
        <begin position="85"/>
        <end position="101"/>
    </location>
</feature>
<dbReference type="Pfam" id="PF01058">
    <property type="entry name" value="Oxidored_q6"/>
    <property type="match status" value="1"/>
</dbReference>
<dbReference type="Gene3D" id="3.40.50.12280">
    <property type="match status" value="1"/>
</dbReference>
<feature type="binding site" evidence="15">
    <location>
        <position position="204"/>
    </location>
    <ligand>
        <name>[4Fe-4S] cluster</name>
        <dbReference type="ChEBI" id="CHEBI:49883"/>
    </ligand>
</feature>
<evidence type="ECO:0000259" key="12">
    <source>
        <dbReference type="Pfam" id="PF01058"/>
    </source>
</evidence>
<protein>
    <recommendedName>
        <fullName evidence="3">NADH dehydrogenase [ubiquinone] iron-sulfur protein 7, mitochondrial</fullName>
    </recommendedName>
    <alternativeName>
        <fullName evidence="6">Complex I-20kD</fullName>
    </alternativeName>
    <alternativeName>
        <fullName evidence="7">NADH-ubiquinone oxidoreductase 20 kDa subunit</fullName>
    </alternativeName>
</protein>
<dbReference type="Ensembl" id="ENSSSCT00045063507.1">
    <property type="protein sequence ID" value="ENSSSCP00045044804.1"/>
    <property type="gene ID" value="ENSSSCG00045036814.1"/>
</dbReference>
<evidence type="ECO:0000256" key="7">
    <source>
        <dbReference type="ARBA" id="ARBA00032998"/>
    </source>
</evidence>
<dbReference type="GO" id="GO:0008137">
    <property type="term" value="F:NADH dehydrogenase (ubiquinone) activity"/>
    <property type="evidence" value="ECO:0007669"/>
    <property type="project" value="UniProtKB-EC"/>
</dbReference>
<comment type="function">
    <text evidence="5">Core subunit of the mitochondrial membrane respiratory chain NADH dehydrogenase (Complex I) which catalyzes electron transfer from NADH through the respiratory chain, using ubiquinone as an electron acceptor. Essential for the catalytic activity of complex I.</text>
</comment>
<evidence type="ECO:0000313" key="14">
    <source>
        <dbReference type="Proteomes" id="UP000694728"/>
    </source>
</evidence>
<dbReference type="Ensembl" id="ENSSSCT00040058986.1">
    <property type="protein sequence ID" value="ENSSSCP00040024707.1"/>
    <property type="gene ID" value="ENSSSCG00040043895.1"/>
</dbReference>
<feature type="binding site" evidence="15">
    <location>
        <position position="139"/>
    </location>
    <ligand>
        <name>[4Fe-4S] cluster</name>
        <dbReference type="ChEBI" id="CHEBI:49883"/>
    </ligand>
</feature>
<dbReference type="FunFam" id="3.40.50.12280:FF:000001">
    <property type="entry name" value="NADH-quinone oxidoreductase subunit B 2"/>
    <property type="match status" value="1"/>
</dbReference>
<dbReference type="Proteomes" id="UP000694722">
    <property type="component" value="Unplaced"/>
</dbReference>
<dbReference type="InterPro" id="IPR006137">
    <property type="entry name" value="NADH_UbQ_OxRdtase-like_20kDa"/>
</dbReference>